<evidence type="ECO:0008006" key="4">
    <source>
        <dbReference type="Google" id="ProtNLM"/>
    </source>
</evidence>
<keyword evidence="1" id="KW-0175">Coiled coil</keyword>
<organism evidence="2 3">
    <name type="scientific">Cucumis melo var. makuwa</name>
    <name type="common">Oriental melon</name>
    <dbReference type="NCBI Taxonomy" id="1194695"/>
    <lineage>
        <taxon>Eukaryota</taxon>
        <taxon>Viridiplantae</taxon>
        <taxon>Streptophyta</taxon>
        <taxon>Embryophyta</taxon>
        <taxon>Tracheophyta</taxon>
        <taxon>Spermatophyta</taxon>
        <taxon>Magnoliopsida</taxon>
        <taxon>eudicotyledons</taxon>
        <taxon>Gunneridae</taxon>
        <taxon>Pentapetalae</taxon>
        <taxon>rosids</taxon>
        <taxon>fabids</taxon>
        <taxon>Cucurbitales</taxon>
        <taxon>Cucurbitaceae</taxon>
        <taxon>Benincaseae</taxon>
        <taxon>Cucumis</taxon>
    </lineage>
</organism>
<reference evidence="2 3" key="1">
    <citation type="submission" date="2019-08" db="EMBL/GenBank/DDBJ databases">
        <title>Draft genome sequences of two oriental melons (Cucumis melo L. var makuwa).</title>
        <authorList>
            <person name="Kwon S.-Y."/>
        </authorList>
    </citation>
    <scope>NUCLEOTIDE SEQUENCE [LARGE SCALE GENOMIC DNA]</scope>
    <source>
        <strain evidence="3">cv. Chang Bougi</strain>
        <tissue evidence="2">Leaf</tissue>
    </source>
</reference>
<accession>A0A5D3DBC2</accession>
<sequence>MQHVKGKKKSTKMKYTIMEFSHALQFLAYDSIPTIIGCGVDRVNDDAIPLMLRWVCQQLPKSQTISQMFDSPMLIIKAIIEMTPEEEQLKITSSELFEKPRPSNIVHTKNGGSKRARELSYDEGDFKKRKKQKLKSKMKEAIQNLQDRVVVVENQLTSLKSDIEELRAMIEVNIELEKPIDVFEKKVQIGLEEPIDVVDNEHLDVPFLFIRFKIKVVMIPSAQNFTTAEKGLPRSLGKYRLRLLSIQCSCQSLGSIMLGFGKLSSQDMGFASVADKC</sequence>
<gene>
    <name evidence="2" type="ORF">E5676_scaffold284G00720</name>
</gene>
<proteinExistence type="predicted"/>
<dbReference type="Proteomes" id="UP000321947">
    <property type="component" value="Unassembled WGS sequence"/>
</dbReference>
<protein>
    <recommendedName>
        <fullName evidence="4">Ulp1-like peptidase</fullName>
    </recommendedName>
</protein>
<comment type="caution">
    <text evidence="2">The sequence shown here is derived from an EMBL/GenBank/DDBJ whole genome shotgun (WGS) entry which is preliminary data.</text>
</comment>
<feature type="coiled-coil region" evidence="1">
    <location>
        <begin position="128"/>
        <end position="169"/>
    </location>
</feature>
<dbReference type="AlphaFoldDB" id="A0A5D3DBC2"/>
<evidence type="ECO:0000313" key="2">
    <source>
        <dbReference type="EMBL" id="TYK20927.1"/>
    </source>
</evidence>
<dbReference type="EMBL" id="SSTD01006073">
    <property type="protein sequence ID" value="TYK20927.1"/>
    <property type="molecule type" value="Genomic_DNA"/>
</dbReference>
<evidence type="ECO:0000313" key="3">
    <source>
        <dbReference type="Proteomes" id="UP000321947"/>
    </source>
</evidence>
<evidence type="ECO:0000256" key="1">
    <source>
        <dbReference type="SAM" id="Coils"/>
    </source>
</evidence>
<name>A0A5D3DBC2_CUCMM</name>